<gene>
    <name evidence="8" type="ORF">SAMN05421806_110168</name>
</gene>
<dbReference type="InterPro" id="IPR051612">
    <property type="entry name" value="Teichoic_Acid_Biosynth"/>
</dbReference>
<evidence type="ECO:0000256" key="1">
    <source>
        <dbReference type="ARBA" id="ARBA00004202"/>
    </source>
</evidence>
<reference evidence="8 9" key="1">
    <citation type="submission" date="2016-10" db="EMBL/GenBank/DDBJ databases">
        <authorList>
            <person name="de Groot N.N."/>
        </authorList>
    </citation>
    <scope>NUCLEOTIDE SEQUENCE [LARGE SCALE GENOMIC DNA]</scope>
    <source>
        <strain evidence="8 9">CGMCC 4.5727</strain>
    </source>
</reference>
<evidence type="ECO:0000256" key="2">
    <source>
        <dbReference type="ARBA" id="ARBA00010488"/>
    </source>
</evidence>
<dbReference type="InterPro" id="IPR029044">
    <property type="entry name" value="Nucleotide-diphossugar_trans"/>
</dbReference>
<dbReference type="CDD" id="cd00761">
    <property type="entry name" value="Glyco_tranf_GTA_type"/>
    <property type="match status" value="1"/>
</dbReference>
<accession>A0A1G9DZX8</accession>
<dbReference type="InterPro" id="IPR001173">
    <property type="entry name" value="Glyco_trans_2-like"/>
</dbReference>
<dbReference type="InterPro" id="IPR043148">
    <property type="entry name" value="TagF_C"/>
</dbReference>
<dbReference type="PANTHER" id="PTHR37316">
    <property type="entry name" value="TEICHOIC ACID GLYCEROL-PHOSPHATE PRIMASE"/>
    <property type="match status" value="1"/>
</dbReference>
<organism evidence="8 9">
    <name type="scientific">Streptomyces indicus</name>
    <dbReference type="NCBI Taxonomy" id="417292"/>
    <lineage>
        <taxon>Bacteria</taxon>
        <taxon>Bacillati</taxon>
        <taxon>Actinomycetota</taxon>
        <taxon>Actinomycetes</taxon>
        <taxon>Kitasatosporales</taxon>
        <taxon>Streptomycetaceae</taxon>
        <taxon>Streptomyces</taxon>
    </lineage>
</organism>
<evidence type="ECO:0000256" key="5">
    <source>
        <dbReference type="ARBA" id="ARBA00022944"/>
    </source>
</evidence>
<dbReference type="Gene3D" id="3.40.50.12580">
    <property type="match status" value="1"/>
</dbReference>
<dbReference type="Gene3D" id="3.90.550.10">
    <property type="entry name" value="Spore Coat Polysaccharide Biosynthesis Protein SpsA, Chain A"/>
    <property type="match status" value="1"/>
</dbReference>
<dbReference type="SUPFAM" id="SSF53448">
    <property type="entry name" value="Nucleotide-diphospho-sugar transferases"/>
    <property type="match status" value="1"/>
</dbReference>
<comment type="subcellular location">
    <subcellularLocation>
        <location evidence="1">Cell membrane</location>
        <topology evidence="1">Peripheral membrane protein</topology>
    </subcellularLocation>
</comment>
<evidence type="ECO:0000313" key="8">
    <source>
        <dbReference type="EMBL" id="SDK69409.1"/>
    </source>
</evidence>
<sequence>MPVPTHGCALPRFSVIVPVYKVQAYLHACLDSVLQQSYTDFELIVVDDCSPDGSPEIIDAYAAKDPRVRPVHLTENVGLGRARNAGMAQASGEYLVFLDSDDTLTPDSLRAISERLKETDSPDVLVYDYARTYWTGEVRRNEFAALLGEDGPASFPLDERPGLLKLLMVAWNKAYRREFIEELGIGFPTGYYEDTPWTYPVLLAADSIAVLDRVCVHYRQRRRGSILSTTSRKHFDIFDQYERVFAFLDSRPELARWRPVMFRRMTDHYSTIFTKRGRLPRGSRAAFLRRARAHYRRYRVPGHPVPVRTRLRHALVKLGTHRTYRTLMLALRVKSRLARAGKRFGRLARGALLQLHYRTQLLLPVRDDYAVFSAYWGRGHSCNPGAIEAKVRELAPGIRTAWICRPEHRHHVPTGTRRLTPGTAAYWTALARAKYLVNNVNFDRRLVKRRGQVLIQTQHGTPLKHMGLDLQDRPAAARDMDFGQLMASADKWDYVLSANRHSTLVWERVFPASYQVLEYGYPRNDRLLQASSHEVARLRETLGIPEGSTAILYAPTYRDYRTTQRTPVDLERMLRELGPRFTVLTRAHHSYEAPLAAGESARLIDVSAHPSIETLCLASDALVTDYSSLMFDYANLDRPIVVYADDWEAYEAARGTYFDLRAFPPGTVARSEDELIDIFATGHWRGSRSAQLRAAFRERFCAYDDGRAAERVVRHLFLGETPGLPAVVPLAERCPVPAAASRIGVPQPAEPTLVAPVPERP</sequence>
<keyword evidence="3" id="KW-1003">Cell membrane</keyword>
<evidence type="ECO:0000256" key="3">
    <source>
        <dbReference type="ARBA" id="ARBA00022475"/>
    </source>
</evidence>
<dbReference type="Pfam" id="PF04464">
    <property type="entry name" value="Glyphos_transf"/>
    <property type="match status" value="1"/>
</dbReference>
<keyword evidence="4" id="KW-0808">Transferase</keyword>
<dbReference type="STRING" id="417292.SAMN05421806_110168"/>
<dbReference type="GO" id="GO:0005886">
    <property type="term" value="C:plasma membrane"/>
    <property type="evidence" value="ECO:0007669"/>
    <property type="project" value="UniProtKB-SubCell"/>
</dbReference>
<dbReference type="Proteomes" id="UP000199155">
    <property type="component" value="Unassembled WGS sequence"/>
</dbReference>
<dbReference type="GO" id="GO:0019350">
    <property type="term" value="P:teichoic acid biosynthetic process"/>
    <property type="evidence" value="ECO:0007669"/>
    <property type="project" value="UniProtKB-KW"/>
</dbReference>
<evidence type="ECO:0000256" key="4">
    <source>
        <dbReference type="ARBA" id="ARBA00022679"/>
    </source>
</evidence>
<comment type="similarity">
    <text evidence="2">Belongs to the CDP-glycerol glycerophosphotransferase family.</text>
</comment>
<protein>
    <submittedName>
        <fullName evidence="8">CRISPR system Cascade subunit CasB</fullName>
    </submittedName>
</protein>
<dbReference type="Pfam" id="PF00535">
    <property type="entry name" value="Glycos_transf_2"/>
    <property type="match status" value="1"/>
</dbReference>
<dbReference type="GO" id="GO:0047355">
    <property type="term" value="F:CDP-glycerol glycerophosphotransferase activity"/>
    <property type="evidence" value="ECO:0007669"/>
    <property type="project" value="InterPro"/>
</dbReference>
<keyword evidence="9" id="KW-1185">Reference proteome</keyword>
<keyword evidence="6" id="KW-0472">Membrane</keyword>
<dbReference type="Gene3D" id="3.40.50.11820">
    <property type="match status" value="1"/>
</dbReference>
<dbReference type="AlphaFoldDB" id="A0A1G9DZX8"/>
<evidence type="ECO:0000313" key="9">
    <source>
        <dbReference type="Proteomes" id="UP000199155"/>
    </source>
</evidence>
<keyword evidence="5" id="KW-0777">Teichoic acid biosynthesis</keyword>
<dbReference type="FunFam" id="3.90.550.10:FF:000196">
    <property type="entry name" value="Glycosyl transferase"/>
    <property type="match status" value="1"/>
</dbReference>
<dbReference type="InterPro" id="IPR043149">
    <property type="entry name" value="TagF_N"/>
</dbReference>
<dbReference type="SUPFAM" id="SSF53756">
    <property type="entry name" value="UDP-Glycosyltransferase/glycogen phosphorylase"/>
    <property type="match status" value="1"/>
</dbReference>
<dbReference type="EMBL" id="FNFF01000010">
    <property type="protein sequence ID" value="SDK69409.1"/>
    <property type="molecule type" value="Genomic_DNA"/>
</dbReference>
<dbReference type="PANTHER" id="PTHR37316:SF3">
    <property type="entry name" value="TEICHOIC ACID GLYCEROL-PHOSPHATE TRANSFERASE"/>
    <property type="match status" value="1"/>
</dbReference>
<proteinExistence type="inferred from homology"/>
<evidence type="ECO:0000259" key="7">
    <source>
        <dbReference type="Pfam" id="PF00535"/>
    </source>
</evidence>
<dbReference type="InterPro" id="IPR007554">
    <property type="entry name" value="Glycerophosphate_synth"/>
</dbReference>
<evidence type="ECO:0000256" key="6">
    <source>
        <dbReference type="ARBA" id="ARBA00023136"/>
    </source>
</evidence>
<name>A0A1G9DZX8_9ACTN</name>
<feature type="domain" description="Glycosyltransferase 2-like" evidence="7">
    <location>
        <begin position="14"/>
        <end position="183"/>
    </location>
</feature>